<reference evidence="2 3" key="1">
    <citation type="submission" date="2024-05" db="EMBL/GenBank/DDBJ databases">
        <title>Genetic variation in Jamaican populations of the coffee berry borer (Hypothenemus hampei).</title>
        <authorList>
            <person name="Errbii M."/>
            <person name="Myrie A."/>
        </authorList>
    </citation>
    <scope>NUCLEOTIDE SEQUENCE [LARGE SCALE GENOMIC DNA]</scope>
    <source>
        <strain evidence="2">JA-Hopewell-2020-01-JO</strain>
        <tissue evidence="2">Whole body</tissue>
    </source>
</reference>
<sequence length="252" mass="29369">MTDIRHMNRKFLVEFMMMYKSLPCLWDISSVEYTDRKKKKKAYQHLLNKYKEYDPNGNLQNVKNKIDSFRSTFRRELKKVNDSKKLAGPDGIYRPHLWYFDLLLFLTGQTKSKLETDNVDAVHISTEEIDIKSEIEEIQTPIRRFSMPETSFDQSTDNSICTNFCSMSKSVKKKANAENMLHTVQERADRPDKIEDEFNVSGKNIANKLRNLPPDVAIVTEKLLMDVLFEAHLGNITQHSRISINNMKIVQG</sequence>
<comment type="caution">
    <text evidence="2">The sequence shown here is derived from an EMBL/GenBank/DDBJ whole genome shotgun (WGS) entry which is preliminary data.</text>
</comment>
<dbReference type="PROSITE" id="PS51029">
    <property type="entry name" value="MADF"/>
    <property type="match status" value="1"/>
</dbReference>
<keyword evidence="3" id="KW-1185">Reference proteome</keyword>
<evidence type="ECO:0000313" key="2">
    <source>
        <dbReference type="EMBL" id="KAL1513132.1"/>
    </source>
</evidence>
<feature type="domain" description="MADF" evidence="1">
    <location>
        <begin position="14"/>
        <end position="111"/>
    </location>
</feature>
<protein>
    <recommendedName>
        <fullName evidence="1">MADF domain-containing protein</fullName>
    </recommendedName>
</protein>
<name>A0ABD1F6A1_HYPHA</name>
<dbReference type="AlphaFoldDB" id="A0ABD1F6A1"/>
<dbReference type="PANTHER" id="PTHR21505">
    <property type="entry name" value="MADF DOMAIN-CONTAINING PROTEIN-RELATED"/>
    <property type="match status" value="1"/>
</dbReference>
<organism evidence="2 3">
    <name type="scientific">Hypothenemus hampei</name>
    <name type="common">Coffee berry borer</name>
    <dbReference type="NCBI Taxonomy" id="57062"/>
    <lineage>
        <taxon>Eukaryota</taxon>
        <taxon>Metazoa</taxon>
        <taxon>Ecdysozoa</taxon>
        <taxon>Arthropoda</taxon>
        <taxon>Hexapoda</taxon>
        <taxon>Insecta</taxon>
        <taxon>Pterygota</taxon>
        <taxon>Neoptera</taxon>
        <taxon>Endopterygota</taxon>
        <taxon>Coleoptera</taxon>
        <taxon>Polyphaga</taxon>
        <taxon>Cucujiformia</taxon>
        <taxon>Curculionidae</taxon>
        <taxon>Scolytinae</taxon>
        <taxon>Hypothenemus</taxon>
    </lineage>
</organism>
<dbReference type="InterPro" id="IPR006578">
    <property type="entry name" value="MADF-dom"/>
</dbReference>
<dbReference type="Proteomes" id="UP001566132">
    <property type="component" value="Unassembled WGS sequence"/>
</dbReference>
<dbReference type="PANTHER" id="PTHR21505:SF8">
    <property type="entry name" value="DPT-YFP REPRESSOR BY OVEREXPRESSION, ISOFORM D-RELATED"/>
    <property type="match status" value="1"/>
</dbReference>
<dbReference type="EMBL" id="JBDJPC010000002">
    <property type="protein sequence ID" value="KAL1513132.1"/>
    <property type="molecule type" value="Genomic_DNA"/>
</dbReference>
<evidence type="ECO:0000313" key="3">
    <source>
        <dbReference type="Proteomes" id="UP001566132"/>
    </source>
</evidence>
<dbReference type="Pfam" id="PF10545">
    <property type="entry name" value="MADF_DNA_bdg"/>
    <property type="match status" value="1"/>
</dbReference>
<proteinExistence type="predicted"/>
<accession>A0ABD1F6A1</accession>
<dbReference type="SMART" id="SM00595">
    <property type="entry name" value="MADF"/>
    <property type="match status" value="1"/>
</dbReference>
<gene>
    <name evidence="2" type="ORF">ABEB36_002592</name>
</gene>
<evidence type="ECO:0000259" key="1">
    <source>
        <dbReference type="PROSITE" id="PS51029"/>
    </source>
</evidence>